<reference evidence="7 8" key="1">
    <citation type="journal article" date="2011" name="Proc. Natl. Acad. Sci. U.S.A.">
        <title>Evolutionary erosion of yeast sex chromosomes by mating-type switching accidents.</title>
        <authorList>
            <person name="Gordon J.L."/>
            <person name="Armisen D."/>
            <person name="Proux-Wera E."/>
            <person name="Oheigeartaigh S.S."/>
            <person name="Byrne K.P."/>
            <person name="Wolfe K.H."/>
        </authorList>
    </citation>
    <scope>NUCLEOTIDE SEQUENCE [LARGE SCALE GENOMIC DNA]</scope>
    <source>
        <strain evidence="8">ATCC MYA-139 / BCRC 22969 / CBS 8797 / CCRC 22969 / KCTC 17520 / NBRC 10181 / NCYC 3082</strain>
    </source>
</reference>
<dbReference type="InterPro" id="IPR036187">
    <property type="entry name" value="DNA_mismatch_repair_MutS_sf"/>
</dbReference>
<feature type="domain" description="DNA mismatch repair proteins mutS family" evidence="6">
    <location>
        <begin position="704"/>
        <end position="720"/>
    </location>
</feature>
<dbReference type="InterPro" id="IPR000432">
    <property type="entry name" value="DNA_mismatch_repair_MutS_C"/>
</dbReference>
<dbReference type="PROSITE" id="PS00486">
    <property type="entry name" value="DNA_MISMATCH_REPAIR_2"/>
    <property type="match status" value="1"/>
</dbReference>
<dbReference type="GO" id="GO:0005524">
    <property type="term" value="F:ATP binding"/>
    <property type="evidence" value="ECO:0007669"/>
    <property type="project" value="UniProtKB-KW"/>
</dbReference>
<dbReference type="SMART" id="SM00533">
    <property type="entry name" value="MUTSd"/>
    <property type="match status" value="1"/>
</dbReference>
<dbReference type="OMA" id="KMTMLYK"/>
<dbReference type="Gene3D" id="3.30.420.110">
    <property type="entry name" value="MutS, connector domain"/>
    <property type="match status" value="1"/>
</dbReference>
<dbReference type="RefSeq" id="XP_022465397.1">
    <property type="nucleotide sequence ID" value="XM_022608953.1"/>
</dbReference>
<keyword evidence="3" id="KW-0067">ATP-binding</keyword>
<dbReference type="Pfam" id="PF00488">
    <property type="entry name" value="MutS_V"/>
    <property type="match status" value="1"/>
</dbReference>
<dbReference type="GO" id="GO:0030983">
    <property type="term" value="F:mismatched DNA binding"/>
    <property type="evidence" value="ECO:0007669"/>
    <property type="project" value="InterPro"/>
</dbReference>
<dbReference type="GO" id="GO:0000228">
    <property type="term" value="C:nuclear chromosome"/>
    <property type="evidence" value="ECO:0007669"/>
    <property type="project" value="EnsemblFungi"/>
</dbReference>
<dbReference type="OrthoDB" id="276261at2759"/>
<dbReference type="GO" id="GO:0006298">
    <property type="term" value="P:mismatch repair"/>
    <property type="evidence" value="ECO:0007669"/>
    <property type="project" value="InterPro"/>
</dbReference>
<dbReference type="KEGG" id="kng:KNAG_0G00950"/>
<sequence>MNASNISSFVQTNLFERNTVTESNDSNSASSVQQTASELNLSRARLGSKPTAGINKPILPSKSGYSLASSAQRFSLAKTRSTPGNVSRFTATSRATAVQERILCTIFESTKDVNSTIGLCILNFSTGELILSEFIDSQIFIRTVHKIQIYEPTEILLPNTSFSPTYSKLATILKLNTPDSVKISEVTSKYFNKQNGQDAISKYSIDEETKKVNLLHVLDKNFALCALSATVYFVKEQIPKSTAKAMEFKSFRIRFENPENTMLIDSRTILGLELIESKIYKRNHLAFYKFLDETVTNDGSSLAQKHILQPLTSKKGLEHRLESVQFLMENSDFLKELRNEMETFEDLDKIFCHLLSVNHVAIEPEFKINYVLLLKSTLHTTKRIATTLQKANPSGMFLKEVGCILLNNKLSEIESAIDEKINKDCSWATSNIDQQNQRCYAVKKGTNGLLDISRQVYRNIVDEIVQNVKQLNDTHELSLDYKYERRRGFYLRLKRKDHSELPFLPSNFVNVILKKEFIECTTLDLLKANARLEEILREILIASEQVIDELLNEIMGNLSALFMMSEAVSLLDLLCCFAKKAMNLEYCLPKFSDIIYIKKGRHPILENLIKSFVPNDIISLQGSSSMQLITGCNRSGKSVYLRQVSLLCIMAQIGCPVPAESATFPIFNKLHARVCSDTMEIGSSNFSSEMKEMAYFLGALDSQTLLILDEVGRGSSIGDGLAISLAITEYLLSANCSVFVSTHFREIPALLRNKPSVSHFHMKTEVTRTASLKMHYKLTTDFEATSGNGIRLVGPLFGKKISETAMTIAKLLEKSGRYQRMAHLQKHKDPDTVAVNELEKDK</sequence>
<dbReference type="HOGENOM" id="CLU_002472_7_3_1"/>
<dbReference type="Gene3D" id="3.40.50.300">
    <property type="entry name" value="P-loop containing nucleotide triphosphate hydrolases"/>
    <property type="match status" value="1"/>
</dbReference>
<dbReference type="STRING" id="1071383.J7S8W9"/>
<evidence type="ECO:0000256" key="5">
    <source>
        <dbReference type="ARBA" id="ARBA00023254"/>
    </source>
</evidence>
<dbReference type="GO" id="GO:0000403">
    <property type="term" value="F:Y-form DNA binding"/>
    <property type="evidence" value="ECO:0007669"/>
    <property type="project" value="EnsemblFungi"/>
</dbReference>
<dbReference type="InterPro" id="IPR007696">
    <property type="entry name" value="DNA_mismatch_repair_MutS_core"/>
</dbReference>
<dbReference type="Pfam" id="PF05190">
    <property type="entry name" value="MutS_IV"/>
    <property type="match status" value="1"/>
</dbReference>
<dbReference type="GeneID" id="34526875"/>
<dbReference type="InterPro" id="IPR007860">
    <property type="entry name" value="DNA_mmatch_repair_MutS_con_dom"/>
</dbReference>
<evidence type="ECO:0000256" key="2">
    <source>
        <dbReference type="ARBA" id="ARBA00022741"/>
    </source>
</evidence>
<gene>
    <name evidence="7" type="primary">KNAG0G00950</name>
    <name evidence="7" type="ordered locus">KNAG_0G00950</name>
</gene>
<proteinExistence type="inferred from homology"/>
<dbReference type="eggNOG" id="KOG0220">
    <property type="taxonomic scope" value="Eukaryota"/>
</dbReference>
<dbReference type="SUPFAM" id="SSF52540">
    <property type="entry name" value="P-loop containing nucleoside triphosphate hydrolases"/>
    <property type="match status" value="1"/>
</dbReference>
<evidence type="ECO:0000256" key="1">
    <source>
        <dbReference type="ARBA" id="ARBA00006271"/>
    </source>
</evidence>
<dbReference type="EMBL" id="HE978320">
    <property type="protein sequence ID" value="CCK71151.1"/>
    <property type="molecule type" value="Genomic_DNA"/>
</dbReference>
<dbReference type="InterPro" id="IPR011184">
    <property type="entry name" value="DNA_mismatch_repair_Msh2"/>
</dbReference>
<evidence type="ECO:0000313" key="8">
    <source>
        <dbReference type="Proteomes" id="UP000006310"/>
    </source>
</evidence>
<dbReference type="InterPro" id="IPR007861">
    <property type="entry name" value="DNA_mismatch_repair_MutS_clamp"/>
</dbReference>
<evidence type="ECO:0000256" key="4">
    <source>
        <dbReference type="ARBA" id="ARBA00023125"/>
    </source>
</evidence>
<keyword evidence="5" id="KW-0469">Meiosis</keyword>
<dbReference type="GO" id="GO:0062128">
    <property type="term" value="C:MutSgamma complex"/>
    <property type="evidence" value="ECO:0007669"/>
    <property type="project" value="EnsemblFungi"/>
</dbReference>
<reference evidence="8" key="2">
    <citation type="submission" date="2012-08" db="EMBL/GenBank/DDBJ databases">
        <title>Genome sequence of Kazachstania naganishii.</title>
        <authorList>
            <person name="Gordon J.L."/>
            <person name="Armisen D."/>
            <person name="Proux-Wera E."/>
            <person name="OhEigeartaigh S.S."/>
            <person name="Byrne K.P."/>
            <person name="Wolfe K.H."/>
        </authorList>
    </citation>
    <scope>NUCLEOTIDE SEQUENCE [LARGE SCALE GENOMIC DNA]</scope>
    <source>
        <strain evidence="8">ATCC MYA-139 / BCRC 22969 / CBS 8797 / CCRC 22969 / KCTC 17520 / NBRC 10181 / NCYC 3082</strain>
    </source>
</reference>
<dbReference type="SUPFAM" id="SSF53150">
    <property type="entry name" value="DNA repair protein MutS, domain II"/>
    <property type="match status" value="1"/>
</dbReference>
<dbReference type="Pfam" id="PF05188">
    <property type="entry name" value="MutS_II"/>
    <property type="match status" value="1"/>
</dbReference>
<dbReference type="InterPro" id="IPR036678">
    <property type="entry name" value="MutS_con_dom_sf"/>
</dbReference>
<keyword evidence="4" id="KW-0238">DNA-binding</keyword>
<dbReference type="GO" id="GO:0000400">
    <property type="term" value="F:four-way junction DNA binding"/>
    <property type="evidence" value="ECO:0007669"/>
    <property type="project" value="EnsemblFungi"/>
</dbReference>
<dbReference type="SMART" id="SM00534">
    <property type="entry name" value="MUTSac"/>
    <property type="match status" value="1"/>
</dbReference>
<dbReference type="Pfam" id="PF05192">
    <property type="entry name" value="MutS_III"/>
    <property type="match status" value="1"/>
</dbReference>
<dbReference type="SUPFAM" id="SSF48334">
    <property type="entry name" value="DNA repair protein MutS, domain III"/>
    <property type="match status" value="1"/>
</dbReference>
<dbReference type="GO" id="GO:0140664">
    <property type="term" value="F:ATP-dependent DNA damage sensor activity"/>
    <property type="evidence" value="ECO:0007669"/>
    <property type="project" value="InterPro"/>
</dbReference>
<dbReference type="PANTHER" id="PTHR11361:SF21">
    <property type="entry name" value="MUTS PROTEIN HOMOLOG 4"/>
    <property type="match status" value="1"/>
</dbReference>
<keyword evidence="8" id="KW-1185">Reference proteome</keyword>
<evidence type="ECO:0000256" key="3">
    <source>
        <dbReference type="ARBA" id="ARBA00022840"/>
    </source>
</evidence>
<name>J7S8W9_HUIN7</name>
<dbReference type="Proteomes" id="UP000006310">
    <property type="component" value="Chromosome 7"/>
</dbReference>
<dbReference type="PANTHER" id="PTHR11361">
    <property type="entry name" value="DNA MISMATCH REPAIR PROTEIN MUTS FAMILY MEMBER"/>
    <property type="match status" value="1"/>
</dbReference>
<dbReference type="GO" id="GO:0007131">
    <property type="term" value="P:reciprocal meiotic recombination"/>
    <property type="evidence" value="ECO:0007669"/>
    <property type="project" value="EnsemblFungi"/>
</dbReference>
<keyword evidence="2" id="KW-0547">Nucleotide-binding</keyword>
<dbReference type="GO" id="GO:0062037">
    <property type="term" value="F:D-loop DNA binding"/>
    <property type="evidence" value="ECO:0007669"/>
    <property type="project" value="EnsemblFungi"/>
</dbReference>
<comment type="similarity">
    <text evidence="1">Belongs to the DNA mismatch repair MutS family.</text>
</comment>
<protein>
    <recommendedName>
        <fullName evidence="6">DNA mismatch repair proteins mutS family domain-containing protein</fullName>
    </recommendedName>
</protein>
<dbReference type="InterPro" id="IPR045076">
    <property type="entry name" value="MutS"/>
</dbReference>
<accession>J7S8W9</accession>
<evidence type="ECO:0000259" key="6">
    <source>
        <dbReference type="PROSITE" id="PS00486"/>
    </source>
</evidence>
<evidence type="ECO:0000313" key="7">
    <source>
        <dbReference type="EMBL" id="CCK71151.1"/>
    </source>
</evidence>
<dbReference type="GO" id="GO:1990391">
    <property type="term" value="C:DNA repair complex"/>
    <property type="evidence" value="ECO:0007669"/>
    <property type="project" value="EnsemblFungi"/>
</dbReference>
<dbReference type="InterPro" id="IPR027417">
    <property type="entry name" value="P-loop_NTPase"/>
</dbReference>
<dbReference type="Gene3D" id="1.10.1420.10">
    <property type="match status" value="2"/>
</dbReference>
<dbReference type="AlphaFoldDB" id="J7S8W9"/>
<organism evidence="7 8">
    <name type="scientific">Huiozyma naganishii (strain ATCC MYA-139 / BCRC 22969 / CBS 8797 / KCTC 17520 / NBRC 10181 / NCYC 3082 / Yp74L-3)</name>
    <name type="common">Yeast</name>
    <name type="synonym">Kazachstania naganishii</name>
    <dbReference type="NCBI Taxonomy" id="1071383"/>
    <lineage>
        <taxon>Eukaryota</taxon>
        <taxon>Fungi</taxon>
        <taxon>Dikarya</taxon>
        <taxon>Ascomycota</taxon>
        <taxon>Saccharomycotina</taxon>
        <taxon>Saccharomycetes</taxon>
        <taxon>Saccharomycetales</taxon>
        <taxon>Saccharomycetaceae</taxon>
        <taxon>Huiozyma</taxon>
    </lineage>
</organism>
<dbReference type="PIRSF" id="PIRSF005813">
    <property type="entry name" value="MSH2"/>
    <property type="match status" value="1"/>
</dbReference>